<gene>
    <name evidence="3" type="ORF">INF20_00345</name>
</gene>
<feature type="domain" description="Glycosyl transferase family 1" evidence="2">
    <location>
        <begin position="190"/>
        <end position="354"/>
    </location>
</feature>
<dbReference type="EMBL" id="JADCKA010000001">
    <property type="protein sequence ID" value="MBE5034738.1"/>
    <property type="molecule type" value="Genomic_DNA"/>
</dbReference>
<evidence type="ECO:0000313" key="3">
    <source>
        <dbReference type="EMBL" id="MBE5034738.1"/>
    </source>
</evidence>
<evidence type="ECO:0000313" key="4">
    <source>
        <dbReference type="Proteomes" id="UP001516588"/>
    </source>
</evidence>
<evidence type="ECO:0000259" key="2">
    <source>
        <dbReference type="Pfam" id="PF00534"/>
    </source>
</evidence>
<dbReference type="PANTHER" id="PTHR46401">
    <property type="entry name" value="GLYCOSYLTRANSFERASE WBBK-RELATED"/>
    <property type="match status" value="1"/>
</dbReference>
<proteinExistence type="predicted"/>
<comment type="caution">
    <text evidence="3">The sequence shown here is derived from an EMBL/GenBank/DDBJ whole genome shotgun (WGS) entry which is preliminary data.</text>
</comment>
<evidence type="ECO:0000256" key="1">
    <source>
        <dbReference type="ARBA" id="ARBA00022679"/>
    </source>
</evidence>
<dbReference type="InterPro" id="IPR001296">
    <property type="entry name" value="Glyco_trans_1"/>
</dbReference>
<organism evidence="3 4">
    <name type="scientific">Gallibacter intestinalis</name>
    <dbReference type="NCBI Taxonomy" id="2779356"/>
    <lineage>
        <taxon>Bacteria</taxon>
        <taxon>Bacillati</taxon>
        <taxon>Bacillota</taxon>
        <taxon>Clostridia</taxon>
        <taxon>Eubacteriales</taxon>
        <taxon>Eubacteriaceae</taxon>
        <taxon>Gallibacter</taxon>
    </lineage>
</organism>
<dbReference type="Proteomes" id="UP001516588">
    <property type="component" value="Unassembled WGS sequence"/>
</dbReference>
<dbReference type="Gene3D" id="3.40.50.2000">
    <property type="entry name" value="Glycogen Phosphorylase B"/>
    <property type="match status" value="2"/>
</dbReference>
<name>A0ABR9QV41_9FIRM</name>
<dbReference type="Pfam" id="PF00534">
    <property type="entry name" value="Glycos_transf_1"/>
    <property type="match status" value="1"/>
</dbReference>
<dbReference type="SUPFAM" id="SSF53756">
    <property type="entry name" value="UDP-Glycosyltransferase/glycogen phosphorylase"/>
    <property type="match status" value="1"/>
</dbReference>
<accession>A0ABR9QV41</accession>
<reference evidence="3 4" key="1">
    <citation type="submission" date="2020-10" db="EMBL/GenBank/DDBJ databases">
        <title>ChiBAC.</title>
        <authorList>
            <person name="Zenner C."/>
            <person name="Hitch T.C.A."/>
            <person name="Clavel T."/>
        </authorList>
    </citation>
    <scope>NUCLEOTIDE SEQUENCE [LARGE SCALE GENOMIC DNA]</scope>
    <source>
        <strain evidence="3 4">DSM 108706</strain>
    </source>
</reference>
<protein>
    <submittedName>
        <fullName evidence="3">Glycosyltransferase</fullName>
    </submittedName>
</protein>
<dbReference type="PANTHER" id="PTHR46401:SF2">
    <property type="entry name" value="GLYCOSYLTRANSFERASE WBBK-RELATED"/>
    <property type="match status" value="1"/>
</dbReference>
<keyword evidence="1" id="KW-0808">Transferase</keyword>
<dbReference type="RefSeq" id="WP_226384406.1">
    <property type="nucleotide sequence ID" value="NZ_JADCKA010000001.1"/>
</dbReference>
<keyword evidence="4" id="KW-1185">Reference proteome</keyword>
<sequence length="380" mass="44225">MYKICHITSAHSRYDDRIFAKECVSLAQNGYDTTLIVNDDLPDEIVSGVKIISTNSYPANRFKRIYQLKKIFLKAISIDAEVYQLHDPELLLIAKKLKRKGKKVIFDSHEFYGDQIRTKDYLKGPLKNIVGKLYSIYESKVLNRIDGLIYVCKRIDAEGKIWDDYETRCKHVAIVPNYPTEKNAKRNKTQYNIYKNRKMRICYTGSLSAHRGIEVLIDACYRADVKLILAGRFESENYEQYLKNKISYQCVDYRGQVSLQEVYDIYEEADVGAQLLLDVGQYYKLAAFGVKVYEYMQMHLPVIINNAPYNTKMIKEYQFGLSVDPKDLETVVNAINYLKDNPEEIHKMGANGYNLYAKKFQWSIAEHNLFELYEVVLNSN</sequence>